<dbReference type="GO" id="GO:0005737">
    <property type="term" value="C:cytoplasm"/>
    <property type="evidence" value="ECO:0007669"/>
    <property type="project" value="TreeGrafter"/>
</dbReference>
<keyword evidence="2" id="KW-0053">Apoptosis</keyword>
<dbReference type="Pfam" id="PF00656">
    <property type="entry name" value="Peptidase_C14"/>
    <property type="match status" value="1"/>
</dbReference>
<proteinExistence type="inferred from homology"/>
<reference evidence="6" key="1">
    <citation type="submission" date="2022-06" db="EMBL/GenBank/DDBJ databases">
        <title>Genome Sequence of Candolleomyces eurysporus.</title>
        <authorList>
            <person name="Buettner E."/>
        </authorList>
    </citation>
    <scope>NUCLEOTIDE SEQUENCE</scope>
    <source>
        <strain evidence="6">VTCC 930004</strain>
    </source>
</reference>
<comment type="caution">
    <text evidence="6">The sequence shown here is derived from an EMBL/GenBank/DDBJ whole genome shotgun (WGS) entry which is preliminary data.</text>
</comment>
<evidence type="ECO:0000256" key="2">
    <source>
        <dbReference type="ARBA" id="ARBA00022703"/>
    </source>
</evidence>
<dbReference type="PANTHER" id="PTHR48104">
    <property type="entry name" value="METACASPASE-4"/>
    <property type="match status" value="1"/>
</dbReference>
<dbReference type="Gene3D" id="3.40.50.1460">
    <property type="match status" value="1"/>
</dbReference>
<dbReference type="InterPro" id="IPR029030">
    <property type="entry name" value="Caspase-like_dom_sf"/>
</dbReference>
<dbReference type="InterPro" id="IPR050452">
    <property type="entry name" value="Metacaspase"/>
</dbReference>
<keyword evidence="3" id="KW-0788">Thiol protease</keyword>
<evidence type="ECO:0000256" key="1">
    <source>
        <dbReference type="ARBA" id="ARBA00009005"/>
    </source>
</evidence>
<sequence>MLHNPKQAISIEEAEAIVKRWQAVSEAKPKTFDSPPVKPTPNPYDAALSAIANFHAVTGTDRASTSAGGSRDFSGKSSHEEEESDEKALMEFEQQTWDWYQLQGTLDHTRLLFECQVRAQRGENDAKRRLGVLDIFHKSRYQNRANRWEPAPGELNWRDLPEAAPNPQVQATWGPRLWALLIGNNNYPQSPLQGAVNDSLAWKSYLIGFLGVPESHITHIQDADRSTMVTALYDLRDNHNIKESDHIIFAYAGHGSRYDAQVNSFDDDISHRAGSIETLCPVDRGLPQGRSTPDISDREILLILSEIHDQTKADITVVLDCCHSGGGTRELGIDLRSRTLAPLVDPEVTRRMFVEADEHPRRRPSTPSVRSPAWARATIDIYQPVLLAACQDTELAWEENERGLFTSAVMRVLRSEKGRSLTCSGLIKAIVPLSYDQRPRFSGKDTILFEPNKTVTYGAPSKTSSFFFFAFIRRLLAFLSSLLW</sequence>
<evidence type="ECO:0000313" key="7">
    <source>
        <dbReference type="Proteomes" id="UP001140091"/>
    </source>
</evidence>
<dbReference type="OrthoDB" id="10255174at2759"/>
<comment type="similarity">
    <text evidence="1">Belongs to the peptidase C14B family.</text>
</comment>
<keyword evidence="3" id="KW-0378">Hydrolase</keyword>
<dbReference type="AlphaFoldDB" id="A0A9W8MCS7"/>
<dbReference type="PANTHER" id="PTHR48104:SF30">
    <property type="entry name" value="METACASPASE-1"/>
    <property type="match status" value="1"/>
</dbReference>
<keyword evidence="7" id="KW-1185">Reference proteome</keyword>
<dbReference type="GO" id="GO:0004197">
    <property type="term" value="F:cysteine-type endopeptidase activity"/>
    <property type="evidence" value="ECO:0007669"/>
    <property type="project" value="InterPro"/>
</dbReference>
<dbReference type="GO" id="GO:0006915">
    <property type="term" value="P:apoptotic process"/>
    <property type="evidence" value="ECO:0007669"/>
    <property type="project" value="UniProtKB-KW"/>
</dbReference>
<keyword evidence="3" id="KW-0645">Protease</keyword>
<dbReference type="InterPro" id="IPR011600">
    <property type="entry name" value="Pept_C14_caspase"/>
</dbReference>
<feature type="domain" description="Peptidase C14 caspase" evidence="5">
    <location>
        <begin position="178"/>
        <end position="417"/>
    </location>
</feature>
<gene>
    <name evidence="6" type="ORF">H1R20_g12692</name>
</gene>
<name>A0A9W8MCS7_9AGAR</name>
<evidence type="ECO:0000313" key="6">
    <source>
        <dbReference type="EMBL" id="KAJ2924398.1"/>
    </source>
</evidence>
<dbReference type="Proteomes" id="UP001140091">
    <property type="component" value="Unassembled WGS sequence"/>
</dbReference>
<evidence type="ECO:0000256" key="3">
    <source>
        <dbReference type="ARBA" id="ARBA00022807"/>
    </source>
</evidence>
<evidence type="ECO:0000256" key="4">
    <source>
        <dbReference type="SAM" id="MobiDB-lite"/>
    </source>
</evidence>
<evidence type="ECO:0000259" key="5">
    <source>
        <dbReference type="Pfam" id="PF00656"/>
    </source>
</evidence>
<dbReference type="GO" id="GO:0006508">
    <property type="term" value="P:proteolysis"/>
    <property type="evidence" value="ECO:0007669"/>
    <property type="project" value="InterPro"/>
</dbReference>
<dbReference type="SUPFAM" id="SSF52129">
    <property type="entry name" value="Caspase-like"/>
    <property type="match status" value="1"/>
</dbReference>
<feature type="non-terminal residue" evidence="6">
    <location>
        <position position="1"/>
    </location>
</feature>
<dbReference type="EMBL" id="JANBPK010001224">
    <property type="protein sequence ID" value="KAJ2924398.1"/>
    <property type="molecule type" value="Genomic_DNA"/>
</dbReference>
<protein>
    <recommendedName>
        <fullName evidence="5">Peptidase C14 caspase domain-containing protein</fullName>
    </recommendedName>
</protein>
<feature type="region of interest" description="Disordered" evidence="4">
    <location>
        <begin position="61"/>
        <end position="87"/>
    </location>
</feature>
<accession>A0A9W8MCS7</accession>
<organism evidence="6 7">
    <name type="scientific">Candolleomyces eurysporus</name>
    <dbReference type="NCBI Taxonomy" id="2828524"/>
    <lineage>
        <taxon>Eukaryota</taxon>
        <taxon>Fungi</taxon>
        <taxon>Dikarya</taxon>
        <taxon>Basidiomycota</taxon>
        <taxon>Agaricomycotina</taxon>
        <taxon>Agaricomycetes</taxon>
        <taxon>Agaricomycetidae</taxon>
        <taxon>Agaricales</taxon>
        <taxon>Agaricineae</taxon>
        <taxon>Psathyrellaceae</taxon>
        <taxon>Candolleomyces</taxon>
    </lineage>
</organism>